<feature type="transmembrane region" description="Helical" evidence="1">
    <location>
        <begin position="160"/>
        <end position="184"/>
    </location>
</feature>
<feature type="transmembrane region" description="Helical" evidence="1">
    <location>
        <begin position="223"/>
        <end position="247"/>
    </location>
</feature>
<dbReference type="Pfam" id="PF12412">
    <property type="entry name" value="DUF3667"/>
    <property type="match status" value="1"/>
</dbReference>
<evidence type="ECO:0000256" key="1">
    <source>
        <dbReference type="SAM" id="Phobius"/>
    </source>
</evidence>
<reference evidence="2" key="1">
    <citation type="journal article" date="2014" name="Int. J. Syst. Evol. Microbiol.">
        <title>Complete genome sequence of Corynebacterium casei LMG S-19264T (=DSM 44701T), isolated from a smear-ripened cheese.</title>
        <authorList>
            <consortium name="US DOE Joint Genome Institute (JGI-PGF)"/>
            <person name="Walter F."/>
            <person name="Albersmeier A."/>
            <person name="Kalinowski J."/>
            <person name="Ruckert C."/>
        </authorList>
    </citation>
    <scope>NUCLEOTIDE SEQUENCE</scope>
    <source>
        <strain evidence="2">KCTC 12710</strain>
    </source>
</reference>
<keyword evidence="1" id="KW-1133">Transmembrane helix</keyword>
<dbReference type="RefSeq" id="WP_189360076.1">
    <property type="nucleotide sequence ID" value="NZ_BMWZ01000003.1"/>
</dbReference>
<sequence>MFCKNCNNNLINQADYCHNCGEKIIRNRLTLKNLFHLYAQTFFNFDNKFFQTFVNLFSKPEVVVTAYIDGVRKKYINVISYFALALTLVGLEYYIINNYFPGFSDLSTVTAKGTEHFTNSVLKFIQGHQSLLLIGMIPVFAFLIKGVFYKITTYNYTELLVVLIYVFAHTTIITAIISIISAAFGLKLSAIGYELIVLKTVYLFYVLKRLYRLNLKTTIVKTLLFFILVVCLYFVLIIALTAVFYVIKGPDFLENLITS</sequence>
<gene>
    <name evidence="2" type="ORF">GCM10007028_13940</name>
</gene>
<feature type="transmembrane region" description="Helical" evidence="1">
    <location>
        <begin position="75"/>
        <end position="96"/>
    </location>
</feature>
<keyword evidence="1" id="KW-0812">Transmembrane</keyword>
<dbReference type="EMBL" id="BMWZ01000003">
    <property type="protein sequence ID" value="GGZ77809.1"/>
    <property type="molecule type" value="Genomic_DNA"/>
</dbReference>
<feature type="transmembrane region" description="Helical" evidence="1">
    <location>
        <begin position="190"/>
        <end position="211"/>
    </location>
</feature>
<reference evidence="2" key="2">
    <citation type="submission" date="2020-09" db="EMBL/GenBank/DDBJ databases">
        <authorList>
            <person name="Sun Q."/>
            <person name="Kim S."/>
        </authorList>
    </citation>
    <scope>NUCLEOTIDE SEQUENCE</scope>
    <source>
        <strain evidence="2">KCTC 12710</strain>
    </source>
</reference>
<dbReference type="AlphaFoldDB" id="A0A918QZM6"/>
<comment type="caution">
    <text evidence="2">The sequence shown here is derived from an EMBL/GenBank/DDBJ whole genome shotgun (WGS) entry which is preliminary data.</text>
</comment>
<proteinExistence type="predicted"/>
<keyword evidence="1" id="KW-0472">Membrane</keyword>
<feature type="transmembrane region" description="Helical" evidence="1">
    <location>
        <begin position="130"/>
        <end position="148"/>
    </location>
</feature>
<protein>
    <recommendedName>
        <fullName evidence="4">DUF3667 domain-containing protein</fullName>
    </recommendedName>
</protein>
<dbReference type="InterPro" id="IPR022134">
    <property type="entry name" value="DUF3667"/>
</dbReference>
<evidence type="ECO:0000313" key="2">
    <source>
        <dbReference type="EMBL" id="GGZ77809.1"/>
    </source>
</evidence>
<accession>A0A918QZM6</accession>
<evidence type="ECO:0000313" key="3">
    <source>
        <dbReference type="Proteomes" id="UP000636004"/>
    </source>
</evidence>
<evidence type="ECO:0008006" key="4">
    <source>
        <dbReference type="Google" id="ProtNLM"/>
    </source>
</evidence>
<name>A0A918QZM6_9FLAO</name>
<organism evidence="2 3">
    <name type="scientific">Algibacter mikhailovii</name>
    <dbReference type="NCBI Taxonomy" id="425498"/>
    <lineage>
        <taxon>Bacteria</taxon>
        <taxon>Pseudomonadati</taxon>
        <taxon>Bacteroidota</taxon>
        <taxon>Flavobacteriia</taxon>
        <taxon>Flavobacteriales</taxon>
        <taxon>Flavobacteriaceae</taxon>
        <taxon>Algibacter</taxon>
    </lineage>
</organism>
<dbReference type="Proteomes" id="UP000636004">
    <property type="component" value="Unassembled WGS sequence"/>
</dbReference>
<keyword evidence="3" id="KW-1185">Reference proteome</keyword>